<evidence type="ECO:0000313" key="4">
    <source>
        <dbReference type="Proteomes" id="UP001623349"/>
    </source>
</evidence>
<gene>
    <name evidence="3" type="ORF">APTSU1_001879100</name>
</gene>
<dbReference type="PROSITE" id="PS50893">
    <property type="entry name" value="ABC_TRANSPORTER_2"/>
    <property type="match status" value="1"/>
</dbReference>
<dbReference type="Pfam" id="PF00005">
    <property type="entry name" value="ABC_tran"/>
    <property type="match status" value="1"/>
</dbReference>
<dbReference type="Proteomes" id="UP001623349">
    <property type="component" value="Unassembled WGS sequence"/>
</dbReference>
<sequence length="383" mass="44045">MSTIVSKSTQNFLLNMLLLFPSYNLGKCISEYTVIYRKKMLCIQQKNALKFLNCSKERSMLSMEEWEKEEVSSKERYKEEHLFFEEAYAWKVFNCYEHCRLCFPFLHFLLGKYLMEIKNAHPSVHILWCLQEIQAEANRCVGSPVTGVKDGCELPCRFWELNLGLLQEQDIISKELYGTSEDNDVENEKREILYHPEKFLHCPVLIKELTKIYFKSPLILAVKNISLAIQERECFGLLGFNGAGKTTTFQILTGENIPTAGDVFIDGVSITKNILKRIWGISEHQIQPYVKKYLSSLDLESHANNLISTYSEGNKRRLSTAIATMGKPSVVFLDEPSTGMDPKARRLLWDTVIKIRESGKAIIITSHRCGSLEGSVKSWQELW</sequence>
<name>A0ABQ0FWR7_APOSI</name>
<evidence type="ECO:0000259" key="2">
    <source>
        <dbReference type="PROSITE" id="PS50893"/>
    </source>
</evidence>
<feature type="signal peptide" evidence="1">
    <location>
        <begin position="1"/>
        <end position="26"/>
    </location>
</feature>
<feature type="chain" id="PRO_5045045983" evidence="1">
    <location>
        <begin position="27"/>
        <end position="383"/>
    </location>
</feature>
<dbReference type="PANTHER" id="PTHR19229:SF243">
    <property type="entry name" value="ATP-BINDING CASSETTE, SUB-FAMILY A (ABC1), MEMBER 15"/>
    <property type="match status" value="1"/>
</dbReference>
<organism evidence="3 4">
    <name type="scientific">Apodemus speciosus</name>
    <name type="common">Large Japanese field mouse</name>
    <dbReference type="NCBI Taxonomy" id="105296"/>
    <lineage>
        <taxon>Eukaryota</taxon>
        <taxon>Metazoa</taxon>
        <taxon>Chordata</taxon>
        <taxon>Craniata</taxon>
        <taxon>Vertebrata</taxon>
        <taxon>Euteleostomi</taxon>
        <taxon>Mammalia</taxon>
        <taxon>Eutheria</taxon>
        <taxon>Euarchontoglires</taxon>
        <taxon>Glires</taxon>
        <taxon>Rodentia</taxon>
        <taxon>Myomorpha</taxon>
        <taxon>Muroidea</taxon>
        <taxon>Muridae</taxon>
        <taxon>Murinae</taxon>
        <taxon>Apodemus</taxon>
    </lineage>
</organism>
<keyword evidence="4" id="KW-1185">Reference proteome</keyword>
<dbReference type="InterPro" id="IPR027417">
    <property type="entry name" value="P-loop_NTPase"/>
</dbReference>
<keyword evidence="3" id="KW-0067">ATP-binding</keyword>
<dbReference type="Gene3D" id="3.40.50.300">
    <property type="entry name" value="P-loop containing nucleotide triphosphate hydrolases"/>
    <property type="match status" value="2"/>
</dbReference>
<dbReference type="EMBL" id="BAAFST010000950">
    <property type="protein sequence ID" value="GAB1303506.1"/>
    <property type="molecule type" value="Genomic_DNA"/>
</dbReference>
<dbReference type="InterPro" id="IPR003439">
    <property type="entry name" value="ABC_transporter-like_ATP-bd"/>
</dbReference>
<dbReference type="PANTHER" id="PTHR19229">
    <property type="entry name" value="ATP-BINDING CASSETTE TRANSPORTER SUBFAMILY A ABCA"/>
    <property type="match status" value="1"/>
</dbReference>
<accession>A0ABQ0FWR7</accession>
<comment type="caution">
    <text evidence="3">The sequence shown here is derived from an EMBL/GenBank/DDBJ whole genome shotgun (WGS) entry which is preliminary data.</text>
</comment>
<dbReference type="SUPFAM" id="SSF52540">
    <property type="entry name" value="P-loop containing nucleoside triphosphate hydrolases"/>
    <property type="match status" value="1"/>
</dbReference>
<proteinExistence type="predicted"/>
<dbReference type="InterPro" id="IPR026082">
    <property type="entry name" value="ABCA"/>
</dbReference>
<reference evidence="3 4" key="1">
    <citation type="submission" date="2024-08" db="EMBL/GenBank/DDBJ databases">
        <title>The draft genome of Apodemus speciosus.</title>
        <authorList>
            <person name="Nabeshima K."/>
            <person name="Suzuki S."/>
            <person name="Onuma M."/>
        </authorList>
    </citation>
    <scope>NUCLEOTIDE SEQUENCE [LARGE SCALE GENOMIC DNA]</scope>
    <source>
        <strain evidence="3">IB14-021</strain>
    </source>
</reference>
<evidence type="ECO:0000313" key="3">
    <source>
        <dbReference type="EMBL" id="GAB1303506.1"/>
    </source>
</evidence>
<keyword evidence="1" id="KW-0732">Signal</keyword>
<feature type="domain" description="ABC transporter" evidence="2">
    <location>
        <begin position="204"/>
        <end position="382"/>
    </location>
</feature>
<protein>
    <submittedName>
        <fullName evidence="3">ATP-binding cassette transporter sub-family A member 15</fullName>
    </submittedName>
</protein>
<evidence type="ECO:0000256" key="1">
    <source>
        <dbReference type="SAM" id="SignalP"/>
    </source>
</evidence>
<keyword evidence="3" id="KW-0547">Nucleotide-binding</keyword>
<dbReference type="GO" id="GO:0005524">
    <property type="term" value="F:ATP binding"/>
    <property type="evidence" value="ECO:0007669"/>
    <property type="project" value="UniProtKB-KW"/>
</dbReference>